<protein>
    <submittedName>
        <fullName evidence="3">Uncharacterized protein</fullName>
    </submittedName>
</protein>
<dbReference type="Gramene" id="KVH88554">
    <property type="protein sequence ID" value="KVH88554"/>
    <property type="gene ID" value="Ccrd_026517"/>
</dbReference>
<feature type="compositionally biased region" description="Basic and acidic residues" evidence="2">
    <location>
        <begin position="211"/>
        <end position="226"/>
    </location>
</feature>
<name>A0A118JS49_CYNCS</name>
<proteinExistence type="predicted"/>
<sequence>MDDQPQTLPPPTIEDDQPQTLPPPTIEDDQPQTLPENLPPATKMEDQTQTLPESPPPADIHQPNVDTSRPFRSVKEAVAVFGERFLTGEIYSPSPKPATITLPKQETQNWKLTPSASNRSLWKSPENEEDPPPVVMNTLKKLESELEETKRELNMLKDRESETEVALASLNAELHKNMSKIAKAEAEVAGKAASMRSSTTLRQVLSGGSGGEREKGRERKYVNKERKTMKKKPVIPLVTDLFTRNKEKPKNSSVLNPHYTSYWN</sequence>
<organism evidence="3 4">
    <name type="scientific">Cynara cardunculus var. scolymus</name>
    <name type="common">Globe artichoke</name>
    <name type="synonym">Cynara scolymus</name>
    <dbReference type="NCBI Taxonomy" id="59895"/>
    <lineage>
        <taxon>Eukaryota</taxon>
        <taxon>Viridiplantae</taxon>
        <taxon>Streptophyta</taxon>
        <taxon>Embryophyta</taxon>
        <taxon>Tracheophyta</taxon>
        <taxon>Spermatophyta</taxon>
        <taxon>Magnoliopsida</taxon>
        <taxon>eudicotyledons</taxon>
        <taxon>Gunneridae</taxon>
        <taxon>Pentapetalae</taxon>
        <taxon>asterids</taxon>
        <taxon>campanulids</taxon>
        <taxon>Asterales</taxon>
        <taxon>Asteraceae</taxon>
        <taxon>Carduoideae</taxon>
        <taxon>Cardueae</taxon>
        <taxon>Carduinae</taxon>
        <taxon>Cynara</taxon>
    </lineage>
</organism>
<feature type="coiled-coil region" evidence="1">
    <location>
        <begin position="136"/>
        <end position="187"/>
    </location>
</feature>
<reference evidence="3 4" key="1">
    <citation type="journal article" date="2016" name="Sci. Rep.">
        <title>The genome sequence of the outbreeding globe artichoke constructed de novo incorporating a phase-aware low-pass sequencing strategy of F1 progeny.</title>
        <authorList>
            <person name="Scaglione D."/>
            <person name="Reyes-Chin-Wo S."/>
            <person name="Acquadro A."/>
            <person name="Froenicke L."/>
            <person name="Portis E."/>
            <person name="Beitel C."/>
            <person name="Tirone M."/>
            <person name="Mauro R."/>
            <person name="Lo Monaco A."/>
            <person name="Mauromicale G."/>
            <person name="Faccioli P."/>
            <person name="Cattivelli L."/>
            <person name="Rieseberg L."/>
            <person name="Michelmore R."/>
            <person name="Lanteri S."/>
        </authorList>
    </citation>
    <scope>NUCLEOTIDE SEQUENCE [LARGE SCALE GENOMIC DNA]</scope>
    <source>
        <strain evidence="3">2C</strain>
    </source>
</reference>
<dbReference type="AlphaFoldDB" id="A0A118JS49"/>
<dbReference type="EMBL" id="LEKV01005372">
    <property type="protein sequence ID" value="KVH88554.1"/>
    <property type="molecule type" value="Genomic_DNA"/>
</dbReference>
<comment type="caution">
    <text evidence="3">The sequence shown here is derived from an EMBL/GenBank/DDBJ whole genome shotgun (WGS) entry which is preliminary data.</text>
</comment>
<feature type="compositionally biased region" description="Polar residues" evidence="2">
    <location>
        <begin position="102"/>
        <end position="121"/>
    </location>
</feature>
<dbReference type="STRING" id="59895.A0A118JS49"/>
<feature type="region of interest" description="Disordered" evidence="2">
    <location>
        <begin position="243"/>
        <end position="264"/>
    </location>
</feature>
<feature type="compositionally biased region" description="Polar residues" evidence="2">
    <location>
        <begin position="251"/>
        <end position="264"/>
    </location>
</feature>
<feature type="region of interest" description="Disordered" evidence="2">
    <location>
        <begin position="89"/>
        <end position="134"/>
    </location>
</feature>
<keyword evidence="4" id="KW-1185">Reference proteome</keyword>
<evidence type="ECO:0000313" key="3">
    <source>
        <dbReference type="EMBL" id="KVH88554.1"/>
    </source>
</evidence>
<dbReference type="OMA" id="QESPWNT"/>
<evidence type="ECO:0000313" key="4">
    <source>
        <dbReference type="Proteomes" id="UP000243975"/>
    </source>
</evidence>
<evidence type="ECO:0000256" key="2">
    <source>
        <dbReference type="SAM" id="MobiDB-lite"/>
    </source>
</evidence>
<dbReference type="Proteomes" id="UP000243975">
    <property type="component" value="Unassembled WGS sequence"/>
</dbReference>
<feature type="region of interest" description="Disordered" evidence="2">
    <location>
        <begin position="191"/>
        <end position="229"/>
    </location>
</feature>
<feature type="region of interest" description="Disordered" evidence="2">
    <location>
        <begin position="1"/>
        <end position="71"/>
    </location>
</feature>
<dbReference type="OrthoDB" id="685187at2759"/>
<accession>A0A118JS49</accession>
<keyword evidence="1" id="KW-0175">Coiled coil</keyword>
<evidence type="ECO:0000256" key="1">
    <source>
        <dbReference type="SAM" id="Coils"/>
    </source>
</evidence>
<gene>
    <name evidence="3" type="ORF">Ccrd_026517</name>
</gene>